<protein>
    <recommendedName>
        <fullName evidence="9">Cell division protein FtsQ</fullName>
    </recommendedName>
</protein>
<comment type="function">
    <text evidence="9">Essential cell division protein. May link together the upstream cell division proteins, which are predominantly cytoplasmic, with the downstream cell division proteins, which are predominantly periplasmic. May control correct divisome assembly.</text>
</comment>
<evidence type="ECO:0000256" key="7">
    <source>
        <dbReference type="ARBA" id="ARBA00023136"/>
    </source>
</evidence>
<evidence type="ECO:0000313" key="11">
    <source>
        <dbReference type="EMBL" id="MCK7593956.1"/>
    </source>
</evidence>
<keyword evidence="2 9" id="KW-1003">Cell membrane</keyword>
<evidence type="ECO:0000256" key="1">
    <source>
        <dbReference type="ARBA" id="ARBA00004370"/>
    </source>
</evidence>
<evidence type="ECO:0000256" key="2">
    <source>
        <dbReference type="ARBA" id="ARBA00022475"/>
    </source>
</evidence>
<dbReference type="PANTHER" id="PTHR35851:SF1">
    <property type="entry name" value="CELL DIVISION PROTEIN FTSQ"/>
    <property type="match status" value="1"/>
</dbReference>
<dbReference type="InterPro" id="IPR034746">
    <property type="entry name" value="POTRA"/>
</dbReference>
<keyword evidence="4 9" id="KW-0132">Cell division</keyword>
<comment type="similarity">
    <text evidence="9">Belongs to the FtsQ/DivIB family. FtsQ subfamily.</text>
</comment>
<comment type="caution">
    <text evidence="11">The sequence shown here is derived from an EMBL/GenBank/DDBJ whole genome shotgun (WGS) entry which is preliminary data.</text>
</comment>
<keyword evidence="5 9" id="KW-0812">Transmembrane</keyword>
<name>A0ABT0GHE9_9GAMM</name>
<dbReference type="InterPro" id="IPR045335">
    <property type="entry name" value="FtsQ_C_sf"/>
</dbReference>
<keyword evidence="7 9" id="KW-0472">Membrane</keyword>
<dbReference type="PANTHER" id="PTHR35851">
    <property type="entry name" value="CELL DIVISION PROTEIN FTSQ"/>
    <property type="match status" value="1"/>
</dbReference>
<dbReference type="Pfam" id="PF08478">
    <property type="entry name" value="POTRA_1"/>
    <property type="match status" value="1"/>
</dbReference>
<evidence type="ECO:0000256" key="3">
    <source>
        <dbReference type="ARBA" id="ARBA00022519"/>
    </source>
</evidence>
<gene>
    <name evidence="9" type="primary">ftsQ</name>
    <name evidence="11" type="ORF">M0G41_09760</name>
</gene>
<dbReference type="PROSITE" id="PS51779">
    <property type="entry name" value="POTRA"/>
    <property type="match status" value="1"/>
</dbReference>
<dbReference type="EMBL" id="JALNMH010000007">
    <property type="protein sequence ID" value="MCK7593956.1"/>
    <property type="molecule type" value="Genomic_DNA"/>
</dbReference>
<dbReference type="Gene3D" id="3.40.50.11690">
    <property type="entry name" value="Cell division protein FtsQ/DivIB"/>
    <property type="match status" value="1"/>
</dbReference>
<keyword evidence="3 9" id="KW-0997">Cell inner membrane</keyword>
<keyword evidence="12" id="KW-1185">Reference proteome</keyword>
<comment type="subunit">
    <text evidence="9">Part of a complex composed of FtsB, FtsL and FtsQ.</text>
</comment>
<evidence type="ECO:0000256" key="6">
    <source>
        <dbReference type="ARBA" id="ARBA00022989"/>
    </source>
</evidence>
<dbReference type="RefSeq" id="WP_248208708.1">
    <property type="nucleotide sequence ID" value="NZ_JALNMH010000007.1"/>
</dbReference>
<feature type="domain" description="POTRA" evidence="10">
    <location>
        <begin position="34"/>
        <end position="103"/>
    </location>
</feature>
<evidence type="ECO:0000259" key="10">
    <source>
        <dbReference type="PROSITE" id="PS51779"/>
    </source>
</evidence>
<dbReference type="InterPro" id="IPR005548">
    <property type="entry name" value="Cell_div_FtsQ/DivIB_C"/>
</dbReference>
<comment type="subcellular location">
    <subcellularLocation>
        <location evidence="9">Cell inner membrane</location>
        <topology evidence="9">Single-pass type II membrane protein</topology>
    </subcellularLocation>
    <subcellularLocation>
        <location evidence="1">Membrane</location>
    </subcellularLocation>
    <text evidence="9">Localizes to the division septum.</text>
</comment>
<dbReference type="InterPro" id="IPR026579">
    <property type="entry name" value="FtsQ"/>
</dbReference>
<dbReference type="Gene3D" id="3.10.20.310">
    <property type="entry name" value="membrane protein fhac"/>
    <property type="match status" value="1"/>
</dbReference>
<reference evidence="11" key="1">
    <citation type="submission" date="2022-04" db="EMBL/GenBank/DDBJ databases">
        <title>Lysobacter sp. CAU 1642 isolated from sea sand.</title>
        <authorList>
            <person name="Kim W."/>
        </authorList>
    </citation>
    <scope>NUCLEOTIDE SEQUENCE</scope>
    <source>
        <strain evidence="11">CAU 1642</strain>
    </source>
</reference>
<organism evidence="11 12">
    <name type="scientific">Pseudomarimonas salicorniae</name>
    <dbReference type="NCBI Taxonomy" id="2933270"/>
    <lineage>
        <taxon>Bacteria</taxon>
        <taxon>Pseudomonadati</taxon>
        <taxon>Pseudomonadota</taxon>
        <taxon>Gammaproteobacteria</taxon>
        <taxon>Lysobacterales</taxon>
        <taxon>Lysobacteraceae</taxon>
        <taxon>Pseudomarimonas</taxon>
    </lineage>
</organism>
<dbReference type="Proteomes" id="UP001431449">
    <property type="component" value="Unassembled WGS sequence"/>
</dbReference>
<dbReference type="HAMAP" id="MF_00911">
    <property type="entry name" value="FtsQ_subfam"/>
    <property type="match status" value="1"/>
</dbReference>
<evidence type="ECO:0000256" key="5">
    <source>
        <dbReference type="ARBA" id="ARBA00022692"/>
    </source>
</evidence>
<dbReference type="InterPro" id="IPR013685">
    <property type="entry name" value="POTRA_FtsQ_type"/>
</dbReference>
<evidence type="ECO:0000256" key="4">
    <source>
        <dbReference type="ARBA" id="ARBA00022618"/>
    </source>
</evidence>
<evidence type="ECO:0000313" key="12">
    <source>
        <dbReference type="Proteomes" id="UP001431449"/>
    </source>
</evidence>
<keyword evidence="8 9" id="KW-0131">Cell cycle</keyword>
<accession>A0ABT0GHE9</accession>
<sequence>MSVLARLAIWMLALGLVLLPVVAVLNGWLAADRWPIEQLRIHAEYRRVDAEQIRAAVAPAAGQGFFAVDLDQVRRAVLGLDWVAAAEVRKVWPNRLEITVEEHQPFARWGEDRLLSARGLLFPLPADAASLALPEFQGGEQHAAELMRVHGLAAPLFALHGSELVGLRLSARGSWSFRLAEGAVVMAGRGDPMARLERFVPLFAELRAVEQRPLERADLRYANGFALRWAETAGATPMNPESRIPNPQA</sequence>
<evidence type="ECO:0000256" key="8">
    <source>
        <dbReference type="ARBA" id="ARBA00023306"/>
    </source>
</evidence>
<keyword evidence="6 9" id="KW-1133">Transmembrane helix</keyword>
<dbReference type="Pfam" id="PF03799">
    <property type="entry name" value="FtsQ_DivIB_C"/>
    <property type="match status" value="1"/>
</dbReference>
<evidence type="ECO:0000256" key="9">
    <source>
        <dbReference type="HAMAP-Rule" id="MF_00911"/>
    </source>
</evidence>
<proteinExistence type="inferred from homology"/>